<dbReference type="Proteomes" id="UP000230551">
    <property type="component" value="Unassembled WGS sequence"/>
</dbReference>
<dbReference type="Gene3D" id="2.30.110.10">
    <property type="entry name" value="Electron Transport, Fmn-binding Protein, Chain A"/>
    <property type="match status" value="1"/>
</dbReference>
<comment type="caution">
    <text evidence="3">The sequence shown here is derived from an EMBL/GenBank/DDBJ whole genome shotgun (WGS) entry which is preliminary data.</text>
</comment>
<dbReference type="InterPro" id="IPR011576">
    <property type="entry name" value="Pyridox_Oxase_N"/>
</dbReference>
<dbReference type="AlphaFoldDB" id="A0A2G5P7F1"/>
<dbReference type="PANTHER" id="PTHR35176:SF2">
    <property type="entry name" value="F420H(2)-DEPENDENT REDUCTASE RV1155"/>
    <property type="match status" value="1"/>
</dbReference>
<dbReference type="InterPro" id="IPR019920">
    <property type="entry name" value="F420-binding_dom_put"/>
</dbReference>
<dbReference type="PANTHER" id="PTHR35176">
    <property type="entry name" value="HEME OXYGENASE HI_0854-RELATED"/>
    <property type="match status" value="1"/>
</dbReference>
<dbReference type="GO" id="GO:0016627">
    <property type="term" value="F:oxidoreductase activity, acting on the CH-CH group of donors"/>
    <property type="evidence" value="ECO:0007669"/>
    <property type="project" value="TreeGrafter"/>
</dbReference>
<evidence type="ECO:0000313" key="4">
    <source>
        <dbReference type="Proteomes" id="UP000230551"/>
    </source>
</evidence>
<dbReference type="OrthoDB" id="1094370at2"/>
<dbReference type="GO" id="GO:0005829">
    <property type="term" value="C:cytosol"/>
    <property type="evidence" value="ECO:0007669"/>
    <property type="project" value="TreeGrafter"/>
</dbReference>
<organism evidence="3 4">
    <name type="scientific">Mycolicibacterium brumae</name>
    <dbReference type="NCBI Taxonomy" id="85968"/>
    <lineage>
        <taxon>Bacteria</taxon>
        <taxon>Bacillati</taxon>
        <taxon>Actinomycetota</taxon>
        <taxon>Actinomycetes</taxon>
        <taxon>Mycobacteriales</taxon>
        <taxon>Mycobacteriaceae</taxon>
        <taxon>Mycolicibacterium</taxon>
    </lineage>
</organism>
<keyword evidence="4" id="KW-1185">Reference proteome</keyword>
<dbReference type="InterPro" id="IPR012349">
    <property type="entry name" value="Split_barrel_FMN-bd"/>
</dbReference>
<dbReference type="EMBL" id="PDCN02000019">
    <property type="protein sequence ID" value="PIB74187.1"/>
    <property type="molecule type" value="Genomic_DNA"/>
</dbReference>
<evidence type="ECO:0000256" key="1">
    <source>
        <dbReference type="ARBA" id="ARBA00023002"/>
    </source>
</evidence>
<dbReference type="SUPFAM" id="SSF50475">
    <property type="entry name" value="FMN-binding split barrel"/>
    <property type="match status" value="1"/>
</dbReference>
<dbReference type="NCBIfam" id="TIGR03618">
    <property type="entry name" value="Rv1155_F420"/>
    <property type="match status" value="1"/>
</dbReference>
<dbReference type="GO" id="GO:0070967">
    <property type="term" value="F:coenzyme F420 binding"/>
    <property type="evidence" value="ECO:0007669"/>
    <property type="project" value="TreeGrafter"/>
</dbReference>
<gene>
    <name evidence="3" type="ORF">CQY22_013870</name>
</gene>
<feature type="domain" description="Pyridoxamine 5'-phosphate oxidase N-terminal" evidence="2">
    <location>
        <begin position="14"/>
        <end position="141"/>
    </location>
</feature>
<dbReference type="STRING" id="85968.GCA_900073015_00606"/>
<reference evidence="3 4" key="1">
    <citation type="journal article" date="2017" name="Infect. Genet. Evol.">
        <title>The new phylogeny of the genus Mycobacterium: The old and the news.</title>
        <authorList>
            <person name="Tortoli E."/>
            <person name="Fedrizzi T."/>
            <person name="Meehan C.J."/>
            <person name="Trovato A."/>
            <person name="Grottola A."/>
            <person name="Giacobazzi E."/>
            <person name="Serpini G.F."/>
            <person name="Tagliazucchi S."/>
            <person name="Fabio A."/>
            <person name="Bettua C."/>
            <person name="Bertorelli R."/>
            <person name="Frascaro F."/>
            <person name="De Sanctis V."/>
            <person name="Pecorari M."/>
            <person name="Jousson O."/>
            <person name="Segata N."/>
            <person name="Cirillo D.M."/>
        </authorList>
    </citation>
    <scope>NUCLEOTIDE SEQUENCE [LARGE SCALE GENOMIC DNA]</scope>
    <source>
        <strain evidence="3 4">CIP1034565</strain>
    </source>
</reference>
<keyword evidence="1" id="KW-0560">Oxidoreductase</keyword>
<name>A0A2G5P7F1_9MYCO</name>
<evidence type="ECO:0000313" key="3">
    <source>
        <dbReference type="EMBL" id="PIB74187.1"/>
    </source>
</evidence>
<dbReference type="Pfam" id="PF01243">
    <property type="entry name" value="PNPOx_N"/>
    <property type="match status" value="1"/>
</dbReference>
<dbReference type="InterPro" id="IPR052019">
    <property type="entry name" value="F420H2_bilvrd_red/Heme_oxyg"/>
</dbReference>
<accession>A0A2G5P7F1</accession>
<sequence>MPRMIATANRASLDELLAFVRSRHRTILSTRRADGSPQLSPVSGGVDEQGRIVISTYPGRAKAVNAKRDPDVSVCVLSDEWNDGYVQVDGAAEVLDMPEAEDALVDYFRSISGEHPDWDDYRAAMRLQNKSLIRVTPTRWGPIATGGFPADVARRLDEADGS</sequence>
<protein>
    <submittedName>
        <fullName evidence="3">PPOX class F420-dependent oxidoreductase</fullName>
    </submittedName>
</protein>
<evidence type="ECO:0000259" key="2">
    <source>
        <dbReference type="Pfam" id="PF01243"/>
    </source>
</evidence>
<dbReference type="RefSeq" id="WP_090585796.1">
    <property type="nucleotide sequence ID" value="NZ_CP104302.1"/>
</dbReference>
<proteinExistence type="predicted"/>